<proteinExistence type="inferred from homology"/>
<name>A0A2S8SWV7_9BACT</name>
<evidence type="ECO:0000259" key="8">
    <source>
        <dbReference type="PROSITE" id="PS51935"/>
    </source>
</evidence>
<feature type="domain" description="NlpC/P60" evidence="8">
    <location>
        <begin position="276"/>
        <end position="400"/>
    </location>
</feature>
<dbReference type="EMBL" id="NIGF01000001">
    <property type="protein sequence ID" value="PQV65280.1"/>
    <property type="molecule type" value="Genomic_DNA"/>
</dbReference>
<dbReference type="InterPro" id="IPR000064">
    <property type="entry name" value="NLP_P60_dom"/>
</dbReference>
<evidence type="ECO:0000256" key="3">
    <source>
        <dbReference type="ARBA" id="ARBA00022801"/>
    </source>
</evidence>
<organism evidence="9 10">
    <name type="scientific">Abditibacterium utsteinense</name>
    <dbReference type="NCBI Taxonomy" id="1960156"/>
    <lineage>
        <taxon>Bacteria</taxon>
        <taxon>Pseudomonadati</taxon>
        <taxon>Abditibacteriota</taxon>
        <taxon>Abditibacteriia</taxon>
        <taxon>Abditibacteriales</taxon>
        <taxon>Abditibacteriaceae</taxon>
        <taxon>Abditibacterium</taxon>
    </lineage>
</organism>
<feature type="chain" id="PRO_5015410644" evidence="7">
    <location>
        <begin position="32"/>
        <end position="404"/>
    </location>
</feature>
<reference evidence="9 10" key="1">
    <citation type="journal article" date="2018" name="Syst. Appl. Microbiol.">
        <title>Abditibacterium utsteinense sp. nov., the first cultivated member of candidate phylum FBP, isolated from ice-free Antarctic soil samples.</title>
        <authorList>
            <person name="Tahon G."/>
            <person name="Tytgat B."/>
            <person name="Lebbe L."/>
            <person name="Carlier A."/>
            <person name="Willems A."/>
        </authorList>
    </citation>
    <scope>NUCLEOTIDE SEQUENCE [LARGE SCALE GENOMIC DNA]</scope>
    <source>
        <strain evidence="9 10">LMG 29911</strain>
    </source>
</reference>
<comment type="similarity">
    <text evidence="1">Belongs to the peptidase C40 family.</text>
</comment>
<feature type="region of interest" description="Disordered" evidence="6">
    <location>
        <begin position="33"/>
        <end position="54"/>
    </location>
</feature>
<protein>
    <submittedName>
        <fullName evidence="9">Cell wall-associated hydrolase, NlpC family</fullName>
    </submittedName>
</protein>
<dbReference type="InterPro" id="IPR038765">
    <property type="entry name" value="Papain-like_cys_pep_sf"/>
</dbReference>
<keyword evidence="2" id="KW-0645">Protease</keyword>
<evidence type="ECO:0000256" key="5">
    <source>
        <dbReference type="SAM" id="Coils"/>
    </source>
</evidence>
<dbReference type="GO" id="GO:0006508">
    <property type="term" value="P:proteolysis"/>
    <property type="evidence" value="ECO:0007669"/>
    <property type="project" value="UniProtKB-KW"/>
</dbReference>
<feature type="compositionally biased region" description="Polar residues" evidence="6">
    <location>
        <begin position="33"/>
        <end position="49"/>
    </location>
</feature>
<accession>A0A2S8SWV7</accession>
<dbReference type="InterPro" id="IPR051202">
    <property type="entry name" value="Peptidase_C40"/>
</dbReference>
<evidence type="ECO:0000256" key="6">
    <source>
        <dbReference type="SAM" id="MobiDB-lite"/>
    </source>
</evidence>
<dbReference type="Proteomes" id="UP000237684">
    <property type="component" value="Unassembled WGS sequence"/>
</dbReference>
<dbReference type="Pfam" id="PF00877">
    <property type="entry name" value="NLPC_P60"/>
    <property type="match status" value="1"/>
</dbReference>
<dbReference type="Gene3D" id="3.90.1720.10">
    <property type="entry name" value="endopeptidase domain like (from Nostoc punctiforme)"/>
    <property type="match status" value="1"/>
</dbReference>
<keyword evidence="4" id="KW-0788">Thiol protease</keyword>
<dbReference type="PANTHER" id="PTHR47053">
    <property type="entry name" value="MUREIN DD-ENDOPEPTIDASE MEPH-RELATED"/>
    <property type="match status" value="1"/>
</dbReference>
<dbReference type="GO" id="GO:0008234">
    <property type="term" value="F:cysteine-type peptidase activity"/>
    <property type="evidence" value="ECO:0007669"/>
    <property type="project" value="UniProtKB-KW"/>
</dbReference>
<evidence type="ECO:0000256" key="7">
    <source>
        <dbReference type="SAM" id="SignalP"/>
    </source>
</evidence>
<evidence type="ECO:0000256" key="1">
    <source>
        <dbReference type="ARBA" id="ARBA00007074"/>
    </source>
</evidence>
<dbReference type="SUPFAM" id="SSF54001">
    <property type="entry name" value="Cysteine proteinases"/>
    <property type="match status" value="1"/>
</dbReference>
<dbReference type="PROSITE" id="PS51935">
    <property type="entry name" value="NLPC_P60"/>
    <property type="match status" value="1"/>
</dbReference>
<keyword evidence="10" id="KW-1185">Reference proteome</keyword>
<dbReference type="AlphaFoldDB" id="A0A2S8SWV7"/>
<gene>
    <name evidence="9" type="ORF">B1R32_10118</name>
</gene>
<keyword evidence="3 9" id="KW-0378">Hydrolase</keyword>
<dbReference type="OrthoDB" id="9808890at2"/>
<evidence type="ECO:0000313" key="9">
    <source>
        <dbReference type="EMBL" id="PQV65280.1"/>
    </source>
</evidence>
<feature type="coiled-coil region" evidence="5">
    <location>
        <begin position="230"/>
        <end position="257"/>
    </location>
</feature>
<feature type="region of interest" description="Disordered" evidence="6">
    <location>
        <begin position="181"/>
        <end position="223"/>
    </location>
</feature>
<keyword evidence="5" id="KW-0175">Coiled coil</keyword>
<evidence type="ECO:0000256" key="4">
    <source>
        <dbReference type="ARBA" id="ARBA00022807"/>
    </source>
</evidence>
<keyword evidence="7" id="KW-0732">Signal</keyword>
<evidence type="ECO:0000313" key="10">
    <source>
        <dbReference type="Proteomes" id="UP000237684"/>
    </source>
</evidence>
<dbReference type="InParanoid" id="A0A2S8SWV7"/>
<dbReference type="RefSeq" id="WP_157947458.1">
    <property type="nucleotide sequence ID" value="NZ_NIGF01000001.1"/>
</dbReference>
<evidence type="ECO:0000256" key="2">
    <source>
        <dbReference type="ARBA" id="ARBA00022670"/>
    </source>
</evidence>
<comment type="caution">
    <text evidence="9">The sequence shown here is derived from an EMBL/GenBank/DDBJ whole genome shotgun (WGS) entry which is preliminary data.</text>
</comment>
<sequence length="404" mass="42727">MFPFILRDKAFRLQSLPLGAFLLATATSARAQNLTKPQPSGVETPQLTSRARPASAIATPVRPSFTRRSRGLLMALPEPNNSAARVSRPAKGAAALSTPAVIAVGNSSVSGSALSGGALSRSSTPGTEIAAAQRVKVATKTRFAASQVAVQPVDLKTVPVALSSSLPGTASIATTAAVPVAPSTSLAPSVSRPRGSHLPSRGGLVPGVPVEVRPSRPDNAPINDSQRRLLAQLDAELGVAQRRLNRAETRLSEGQKQLGSFNDVLRSAMLDAGDDARGLHPFVRVAQRYMGTPYVWGGESARGFDCSGFIMRVMRDLGYRALPHSAAEQFRYGLPIAKPLLKAGDVVFFANTYKPGISHVGIYLGRGRFIHAANSKVGTIVSNLNDAKWVEHYAGARRLLPIHE</sequence>
<dbReference type="PANTHER" id="PTHR47053:SF1">
    <property type="entry name" value="MUREIN DD-ENDOPEPTIDASE MEPH-RELATED"/>
    <property type="match status" value="1"/>
</dbReference>
<feature type="signal peptide" evidence="7">
    <location>
        <begin position="1"/>
        <end position="31"/>
    </location>
</feature>